<dbReference type="EMBL" id="WIGN01000297">
    <property type="protein sequence ID" value="KAF6801047.1"/>
    <property type="molecule type" value="Genomic_DNA"/>
</dbReference>
<evidence type="ECO:0000313" key="2">
    <source>
        <dbReference type="EMBL" id="KAF6801047.1"/>
    </source>
</evidence>
<evidence type="ECO:0000256" key="1">
    <source>
        <dbReference type="SAM" id="MobiDB-lite"/>
    </source>
</evidence>
<keyword evidence="3" id="KW-1185">Reference proteome</keyword>
<accession>A0A8H6MMV7</accession>
<dbReference type="AlphaFoldDB" id="A0A8H6MMV7"/>
<proteinExistence type="predicted"/>
<evidence type="ECO:0000313" key="3">
    <source>
        <dbReference type="Proteomes" id="UP000652219"/>
    </source>
</evidence>
<comment type="caution">
    <text evidence="2">The sequence shown here is derived from an EMBL/GenBank/DDBJ whole genome shotgun (WGS) entry which is preliminary data.</text>
</comment>
<protein>
    <submittedName>
        <fullName evidence="2">Uncharacterized protein</fullName>
    </submittedName>
</protein>
<name>A0A8H6MMV7_9PEZI</name>
<feature type="region of interest" description="Disordered" evidence="1">
    <location>
        <begin position="80"/>
        <end position="105"/>
    </location>
</feature>
<organism evidence="2 3">
    <name type="scientific">Colletotrichum sojae</name>
    <dbReference type="NCBI Taxonomy" id="2175907"/>
    <lineage>
        <taxon>Eukaryota</taxon>
        <taxon>Fungi</taxon>
        <taxon>Dikarya</taxon>
        <taxon>Ascomycota</taxon>
        <taxon>Pezizomycotina</taxon>
        <taxon>Sordariomycetes</taxon>
        <taxon>Hypocreomycetidae</taxon>
        <taxon>Glomerellales</taxon>
        <taxon>Glomerellaceae</taxon>
        <taxon>Colletotrichum</taxon>
        <taxon>Colletotrichum orchidearum species complex</taxon>
    </lineage>
</organism>
<gene>
    <name evidence="2" type="ORF">CSOJ01_12049</name>
</gene>
<sequence length="117" mass="11971">MPARDETSGQGSRPVPSLAVVAAARDLECLGLRTSLNVAVVPKGQVVNESMTGGVRGLPGVSPPVAGTVPRHVSGLKKLENEGPAGLHRGAPQPQAISPPRPLARWTGWMIGGAQEG</sequence>
<dbReference type="Proteomes" id="UP000652219">
    <property type="component" value="Unassembled WGS sequence"/>
</dbReference>
<reference evidence="2 3" key="1">
    <citation type="journal article" date="2020" name="Phytopathology">
        <title>Genome Sequence Resources of Colletotrichum truncatum, C. plurivorum, C. musicola, and C. sojae: Four Species Pathogenic to Soybean (Glycine max).</title>
        <authorList>
            <person name="Rogerio F."/>
            <person name="Boufleur T.R."/>
            <person name="Ciampi-Guillardi M."/>
            <person name="Sukno S.A."/>
            <person name="Thon M.R."/>
            <person name="Massola Junior N.S."/>
            <person name="Baroncelli R."/>
        </authorList>
    </citation>
    <scope>NUCLEOTIDE SEQUENCE [LARGE SCALE GENOMIC DNA]</scope>
    <source>
        <strain evidence="2 3">LFN0009</strain>
    </source>
</reference>